<dbReference type="PANTHER" id="PTHR43976">
    <property type="entry name" value="SHORT CHAIN DEHYDROGENASE"/>
    <property type="match status" value="1"/>
</dbReference>
<evidence type="ECO:0000256" key="1">
    <source>
        <dbReference type="RuleBase" id="RU000363"/>
    </source>
</evidence>
<dbReference type="EMBL" id="CP018154">
    <property type="protein sequence ID" value="APG62031.1"/>
    <property type="molecule type" value="Genomic_DNA"/>
</dbReference>
<dbReference type="Gene3D" id="3.40.50.720">
    <property type="entry name" value="NAD(P)-binding Rossmann-like Domain"/>
    <property type="match status" value="1"/>
</dbReference>
<gene>
    <name evidence="3" type="ORF">LPB140_03480</name>
</gene>
<sequence length="325" mass="34885">MLIAAAFATCANSQLIAAGNAANSNDTHKIDLTGKTILITGAATGFGRLGAIHYARLGAKVIATMRNIIRPEAAEISDIAKNEKLDIHIVEIDVLSEHSVQNGVAQAEKILGAIPDVLINNAGIAIVGPVEAQDLQASKLAFDTNIIGYQLLQRAVLPAMRKRRSGHIINMSSQSGRIIYPGLGHYCPTKFAVEAMSEALAYEVALQGVEISIIQAGGYPTEFWRNREQYTAKLKQRSATEHLDGYGAMADLMGSGRIPKLNGDPMDVPRAIAHAIAAPAGRKPLRVMVSSSNHPQAQINDIIKETQLSFLQKTPYGNALKILHN</sequence>
<dbReference type="InterPro" id="IPR036291">
    <property type="entry name" value="NAD(P)-bd_dom_sf"/>
</dbReference>
<dbReference type="PRINTS" id="PR00080">
    <property type="entry name" value="SDRFAMILY"/>
</dbReference>
<dbReference type="Proteomes" id="UP000242561">
    <property type="component" value="Chromosome"/>
</dbReference>
<dbReference type="AlphaFoldDB" id="A0A1L3JA78"/>
<comment type="similarity">
    <text evidence="1">Belongs to the short-chain dehydrogenases/reductases (SDR) family.</text>
</comment>
<feature type="signal peptide" evidence="2">
    <location>
        <begin position="1"/>
        <end position="17"/>
    </location>
</feature>
<dbReference type="PANTHER" id="PTHR43976:SF9">
    <property type="entry name" value="OXIDOREDUCTASE"/>
    <property type="match status" value="1"/>
</dbReference>
<reference evidence="3 4" key="1">
    <citation type="submission" date="2016-11" db="EMBL/GenBank/DDBJ databases">
        <title>Sphingorhabdus sp. LPB0140, isolated from marine environment.</title>
        <authorList>
            <person name="Kim E."/>
            <person name="Yi H."/>
        </authorList>
    </citation>
    <scope>NUCLEOTIDE SEQUENCE [LARGE SCALE GENOMIC DNA]</scope>
    <source>
        <strain evidence="3 4">LPB0140</strain>
    </source>
</reference>
<evidence type="ECO:0000256" key="2">
    <source>
        <dbReference type="SAM" id="SignalP"/>
    </source>
</evidence>
<evidence type="ECO:0000313" key="3">
    <source>
        <dbReference type="EMBL" id="APG62031.1"/>
    </source>
</evidence>
<keyword evidence="2" id="KW-0732">Signal</keyword>
<dbReference type="InterPro" id="IPR051911">
    <property type="entry name" value="SDR_oxidoreductase"/>
</dbReference>
<name>A0A1L3JA78_9SPHN</name>
<dbReference type="PRINTS" id="PR00081">
    <property type="entry name" value="GDHRDH"/>
</dbReference>
<protein>
    <recommendedName>
        <fullName evidence="5">SDR family oxidoreductase</fullName>
    </recommendedName>
</protein>
<organism evidence="3 4">
    <name type="scientific">Sphingorhabdus lutea</name>
    <dbReference type="NCBI Taxonomy" id="1913578"/>
    <lineage>
        <taxon>Bacteria</taxon>
        <taxon>Pseudomonadati</taxon>
        <taxon>Pseudomonadota</taxon>
        <taxon>Alphaproteobacteria</taxon>
        <taxon>Sphingomonadales</taxon>
        <taxon>Sphingomonadaceae</taxon>
        <taxon>Sphingorhabdus</taxon>
    </lineage>
</organism>
<dbReference type="RefSeq" id="WP_072558678.1">
    <property type="nucleotide sequence ID" value="NZ_CP018154.1"/>
</dbReference>
<accession>A0A1L3JA78</accession>
<dbReference type="SUPFAM" id="SSF51735">
    <property type="entry name" value="NAD(P)-binding Rossmann-fold domains"/>
    <property type="match status" value="1"/>
</dbReference>
<dbReference type="KEGG" id="sphl:LPB140_03480"/>
<dbReference type="InterPro" id="IPR002347">
    <property type="entry name" value="SDR_fam"/>
</dbReference>
<proteinExistence type="inferred from homology"/>
<evidence type="ECO:0000313" key="4">
    <source>
        <dbReference type="Proteomes" id="UP000242561"/>
    </source>
</evidence>
<evidence type="ECO:0008006" key="5">
    <source>
        <dbReference type="Google" id="ProtNLM"/>
    </source>
</evidence>
<dbReference type="STRING" id="1913578.LPB140_03480"/>
<dbReference type="Pfam" id="PF00106">
    <property type="entry name" value="adh_short"/>
    <property type="match status" value="1"/>
</dbReference>
<keyword evidence="4" id="KW-1185">Reference proteome</keyword>
<feature type="chain" id="PRO_5012746933" description="SDR family oxidoreductase" evidence="2">
    <location>
        <begin position="18"/>
        <end position="325"/>
    </location>
</feature>